<dbReference type="GO" id="GO:0004553">
    <property type="term" value="F:hydrolase activity, hydrolyzing O-glycosyl compounds"/>
    <property type="evidence" value="ECO:0007669"/>
    <property type="project" value="InterPro"/>
</dbReference>
<evidence type="ECO:0000256" key="3">
    <source>
        <dbReference type="RuleBase" id="RU361153"/>
    </source>
</evidence>
<dbReference type="GO" id="GO:0009251">
    <property type="term" value="P:glucan catabolic process"/>
    <property type="evidence" value="ECO:0007669"/>
    <property type="project" value="TreeGrafter"/>
</dbReference>
<dbReference type="RefSeq" id="WP_042556615.1">
    <property type="nucleotide sequence ID" value="NZ_JXQW01000118.1"/>
</dbReference>
<dbReference type="Proteomes" id="UP000032068">
    <property type="component" value="Unassembled WGS sequence"/>
</dbReference>
<accession>A0A0D0J067</accession>
<evidence type="ECO:0000256" key="2">
    <source>
        <dbReference type="ARBA" id="ARBA00023295"/>
    </source>
</evidence>
<dbReference type="OrthoDB" id="6769681at2"/>
<feature type="chain" id="PRO_5002224884" evidence="4">
    <location>
        <begin position="25"/>
        <end position="346"/>
    </location>
</feature>
<dbReference type="EMBL" id="JXQW01000118">
    <property type="protein sequence ID" value="KIP88708.1"/>
    <property type="molecule type" value="Genomic_DNA"/>
</dbReference>
<dbReference type="PANTHER" id="PTHR34142:SF1">
    <property type="entry name" value="GLYCOSIDE HYDROLASE FAMILY 5 DOMAIN-CONTAINING PROTEIN"/>
    <property type="match status" value="1"/>
</dbReference>
<dbReference type="Gene3D" id="3.20.20.80">
    <property type="entry name" value="Glycosidases"/>
    <property type="match status" value="1"/>
</dbReference>
<keyword evidence="2 3" id="KW-0326">Glycosidase</keyword>
<feature type="domain" description="Glycoside hydrolase family 5" evidence="5">
    <location>
        <begin position="59"/>
        <end position="307"/>
    </location>
</feature>
<organism evidence="6 7">
    <name type="scientific">Pseudomonas fulva</name>
    <dbReference type="NCBI Taxonomy" id="47880"/>
    <lineage>
        <taxon>Bacteria</taxon>
        <taxon>Pseudomonadati</taxon>
        <taxon>Pseudomonadota</taxon>
        <taxon>Gammaproteobacteria</taxon>
        <taxon>Pseudomonadales</taxon>
        <taxon>Pseudomonadaceae</taxon>
        <taxon>Pseudomonas</taxon>
    </lineage>
</organism>
<gene>
    <name evidence="6" type="ORF">RU08_25110</name>
</gene>
<dbReference type="PANTHER" id="PTHR34142">
    <property type="entry name" value="ENDO-BETA-1,4-GLUCANASE A"/>
    <property type="match status" value="1"/>
</dbReference>
<comment type="similarity">
    <text evidence="3">Belongs to the glycosyl hydrolase 5 (cellulase A) family.</text>
</comment>
<evidence type="ECO:0000256" key="1">
    <source>
        <dbReference type="ARBA" id="ARBA00022801"/>
    </source>
</evidence>
<keyword evidence="1 3" id="KW-0378">Hydrolase</keyword>
<reference evidence="6 7" key="1">
    <citation type="submission" date="2014-12" db="EMBL/GenBank/DDBJ databases">
        <title>16Stimator: statistical estimation of ribosomal gene copy numbers from draft genome assemblies.</title>
        <authorList>
            <person name="Perisin M.A."/>
            <person name="Vetter M."/>
            <person name="Gilbert J.A."/>
            <person name="Bergelson J."/>
        </authorList>
    </citation>
    <scope>NUCLEOTIDE SEQUENCE [LARGE SCALE GENOMIC DNA]</scope>
    <source>
        <strain evidence="6 7">MEJ086</strain>
    </source>
</reference>
<feature type="signal peptide" evidence="4">
    <location>
        <begin position="1"/>
        <end position="24"/>
    </location>
</feature>
<proteinExistence type="inferred from homology"/>
<evidence type="ECO:0000313" key="7">
    <source>
        <dbReference type="Proteomes" id="UP000032068"/>
    </source>
</evidence>
<dbReference type="AlphaFoldDB" id="A0A0D0J067"/>
<comment type="caution">
    <text evidence="6">The sequence shown here is derived from an EMBL/GenBank/DDBJ whole genome shotgun (WGS) entry which is preliminary data.</text>
</comment>
<dbReference type="InterPro" id="IPR017853">
    <property type="entry name" value="GH"/>
</dbReference>
<dbReference type="InterPro" id="IPR001547">
    <property type="entry name" value="Glyco_hydro_5"/>
</dbReference>
<dbReference type="SUPFAM" id="SSF51445">
    <property type="entry name" value="(Trans)glycosidases"/>
    <property type="match status" value="1"/>
</dbReference>
<evidence type="ECO:0000256" key="4">
    <source>
        <dbReference type="SAM" id="SignalP"/>
    </source>
</evidence>
<sequence length="346" mass="38225">MSGNHLGRTLALGLGIILSCSASAQQKPIELIGINVAGAAFASSHIPGKHGTNFFFPPSGYYTKWQQKGISWVRFSIQWERLQPKANGEFDESYAKLIDKTLTEAHQSGIEVMLDVHNYGRYYDKVIGTDDVPISAYKNLMERIAARWGNNPAVYSYDLMNEPYGAANKFWPEVAQAGIDGVRKYDSKNAVYVEGAQYSSATQWPKLNDALLDLKDPANNIVYSAHMYIDPDSSGSYKQALAPNLDPQIGVKRIEPFVNWLIKHNKKGHIGEFGVPADDESGLKALDQTLAYLQKHCIPFTYWAAGPSWGKHKLSIEPVKGVDRPQWAVLQKYLGGGNCTSIGPGT</sequence>
<evidence type="ECO:0000259" key="5">
    <source>
        <dbReference type="Pfam" id="PF00150"/>
    </source>
</evidence>
<name>A0A0D0J067_9PSED</name>
<dbReference type="Pfam" id="PF00150">
    <property type="entry name" value="Cellulase"/>
    <property type="match status" value="1"/>
</dbReference>
<evidence type="ECO:0000313" key="6">
    <source>
        <dbReference type="EMBL" id="KIP88708.1"/>
    </source>
</evidence>
<protein>
    <submittedName>
        <fullName evidence="6">Endoglucanase</fullName>
    </submittedName>
</protein>
<keyword evidence="4" id="KW-0732">Signal</keyword>